<dbReference type="RefSeq" id="WP_038091397.1">
    <property type="nucleotide sequence ID" value="NZ_JMIR01000028.1"/>
</dbReference>
<evidence type="ECO:0000313" key="3">
    <source>
        <dbReference type="EMBL" id="KEO82096.1"/>
    </source>
</evidence>
<evidence type="ECO:0000259" key="1">
    <source>
        <dbReference type="Pfam" id="PF04865"/>
    </source>
</evidence>
<evidence type="ECO:0000313" key="4">
    <source>
        <dbReference type="Proteomes" id="UP000027931"/>
    </source>
</evidence>
<accession>A0A074LIV6</accession>
<evidence type="ECO:0000259" key="2">
    <source>
        <dbReference type="Pfam" id="PF26078"/>
    </source>
</evidence>
<dbReference type="InterPro" id="IPR052399">
    <property type="entry name" value="Phage_Baseplate_Assmbl_Protein"/>
</dbReference>
<dbReference type="PANTHER" id="PTHR37829:SF3">
    <property type="entry name" value="PROTEIN JAYE-RELATED"/>
    <property type="match status" value="1"/>
</dbReference>
<feature type="domain" description="Baseplate protein J-like barrel" evidence="1">
    <location>
        <begin position="88"/>
        <end position="171"/>
    </location>
</feature>
<name>A0A074LIV6_9BACL</name>
<sequence>MPVFRDTLASMTSYLQSIGSKLTDFTPTSVVYQILSAVSSVVDQISFSIDNAAKQAYIHSATDDGLDAKGRDLGVPRKQPTPAVWLFTFTKKQTSPNQIPIPKDTIITTLPRPGVAPIVFKVNEDTFMPDGSLYVFVKATCVTPGTIGNISWRTPLLIGSATPGIDGVMLEEENVRYGTPGFDMELDESYRSRLLKGLASKAQGTVTWYEQTLLSVEGVQTVKVVPLGRGIGTVDLYIVGTNNTEPSLDLIAAAQAEIDAGRIITDDARVFKPSMRPIQVNMQIEVEKNAVFETCKTHVTDALKAYINSLGIGGGALGSLYVNQLIRVALEVPGVINVKSVDLGTDEGAVIKFSEFQLPQAGEVKVA</sequence>
<dbReference type="Proteomes" id="UP000027931">
    <property type="component" value="Unassembled WGS sequence"/>
</dbReference>
<dbReference type="InterPro" id="IPR006949">
    <property type="entry name" value="Barrel_Baseplate_J-like"/>
</dbReference>
<organism evidence="3 4">
    <name type="scientific">Tumebacillus flagellatus</name>
    <dbReference type="NCBI Taxonomy" id="1157490"/>
    <lineage>
        <taxon>Bacteria</taxon>
        <taxon>Bacillati</taxon>
        <taxon>Bacillota</taxon>
        <taxon>Bacilli</taxon>
        <taxon>Bacillales</taxon>
        <taxon>Alicyclobacillaceae</taxon>
        <taxon>Tumebacillus</taxon>
    </lineage>
</organism>
<feature type="domain" description="Baseplate J-like central" evidence="2">
    <location>
        <begin position="204"/>
        <end position="271"/>
    </location>
</feature>
<dbReference type="InterPro" id="IPR058531">
    <property type="entry name" value="Baseplate_J_M"/>
</dbReference>
<dbReference type="EMBL" id="JMIR01000028">
    <property type="protein sequence ID" value="KEO82096.1"/>
    <property type="molecule type" value="Genomic_DNA"/>
</dbReference>
<dbReference type="Pfam" id="PF04865">
    <property type="entry name" value="Baseplate_J"/>
    <property type="match status" value="1"/>
</dbReference>
<reference evidence="3 4" key="1">
    <citation type="journal article" date="2013" name="Int. J. Syst. Evol. Microbiol.">
        <title>Tumebacillus flagellatus sp. nov., an alpha-amylase/pullulanase-producing bacterium isolated from cassava wastewater.</title>
        <authorList>
            <person name="Wang Q."/>
            <person name="Xie N."/>
            <person name="Qin Y."/>
            <person name="Shen N."/>
            <person name="Zhu J."/>
            <person name="Mi H."/>
            <person name="Huang R."/>
        </authorList>
    </citation>
    <scope>NUCLEOTIDE SEQUENCE [LARGE SCALE GENOMIC DNA]</scope>
    <source>
        <strain evidence="3 4">GST4</strain>
    </source>
</reference>
<protein>
    <submittedName>
        <fullName evidence="3">Uncharacterized protein</fullName>
    </submittedName>
</protein>
<dbReference type="AlphaFoldDB" id="A0A074LIV6"/>
<dbReference type="eggNOG" id="COG3299">
    <property type="taxonomic scope" value="Bacteria"/>
</dbReference>
<dbReference type="Pfam" id="PF26078">
    <property type="entry name" value="Baseplate_J_M"/>
    <property type="match status" value="1"/>
</dbReference>
<gene>
    <name evidence="3" type="ORF">EL26_17455</name>
</gene>
<dbReference type="STRING" id="1157490.EL26_17455"/>
<keyword evidence="4" id="KW-1185">Reference proteome</keyword>
<comment type="caution">
    <text evidence="3">The sequence shown here is derived from an EMBL/GenBank/DDBJ whole genome shotgun (WGS) entry which is preliminary data.</text>
</comment>
<proteinExistence type="predicted"/>
<dbReference type="PANTHER" id="PTHR37829">
    <property type="entry name" value="PHAGE-LIKE ELEMENT PBSX PROTEIN XKDT"/>
    <property type="match status" value="1"/>
</dbReference>
<dbReference type="OrthoDB" id="2554267at2"/>